<dbReference type="PANTHER" id="PTHR48104">
    <property type="entry name" value="METACASPASE-4"/>
    <property type="match status" value="1"/>
</dbReference>
<accession>A0A2K3P9W0</accession>
<reference evidence="2 3" key="2">
    <citation type="journal article" date="2017" name="Front. Plant Sci.">
        <title>Gene Classification and Mining of Molecular Markers Useful in Red Clover (Trifolium pratense) Breeding.</title>
        <authorList>
            <person name="Istvanek J."/>
            <person name="Dluhosova J."/>
            <person name="Dluhos P."/>
            <person name="Patkova L."/>
            <person name="Nedelnik J."/>
            <person name="Repkova J."/>
        </authorList>
    </citation>
    <scope>NUCLEOTIDE SEQUENCE [LARGE SCALE GENOMIC DNA]</scope>
    <source>
        <strain evidence="3">cv. Tatra</strain>
        <tissue evidence="2">Young leaves</tissue>
    </source>
</reference>
<dbReference type="EMBL" id="ASHM01005009">
    <property type="protein sequence ID" value="PNY12057.1"/>
    <property type="molecule type" value="Genomic_DNA"/>
</dbReference>
<evidence type="ECO:0000313" key="3">
    <source>
        <dbReference type="Proteomes" id="UP000236291"/>
    </source>
</evidence>
<dbReference type="GO" id="GO:0005737">
    <property type="term" value="C:cytoplasm"/>
    <property type="evidence" value="ECO:0007669"/>
    <property type="project" value="TreeGrafter"/>
</dbReference>
<dbReference type="Gene3D" id="3.40.50.12660">
    <property type="match status" value="1"/>
</dbReference>
<protein>
    <submittedName>
        <fullName evidence="2">ICE-like protease (Caspase) p20 domain protein</fullName>
    </submittedName>
</protein>
<comment type="similarity">
    <text evidence="1">Belongs to the peptidase C14B family.</text>
</comment>
<dbReference type="PANTHER" id="PTHR48104:SF30">
    <property type="entry name" value="METACASPASE-1"/>
    <property type="match status" value="1"/>
</dbReference>
<evidence type="ECO:0000313" key="2">
    <source>
        <dbReference type="EMBL" id="PNY12057.1"/>
    </source>
</evidence>
<proteinExistence type="inferred from homology"/>
<reference evidence="2 3" key="1">
    <citation type="journal article" date="2014" name="Am. J. Bot.">
        <title>Genome assembly and annotation for red clover (Trifolium pratense; Fabaceae).</title>
        <authorList>
            <person name="Istvanek J."/>
            <person name="Jaros M."/>
            <person name="Krenek A."/>
            <person name="Repkova J."/>
        </authorList>
    </citation>
    <scope>NUCLEOTIDE SEQUENCE [LARGE SCALE GENOMIC DNA]</scope>
    <source>
        <strain evidence="3">cv. Tatra</strain>
        <tissue evidence="2">Young leaves</tissue>
    </source>
</reference>
<organism evidence="2 3">
    <name type="scientific">Trifolium pratense</name>
    <name type="common">Red clover</name>
    <dbReference type="NCBI Taxonomy" id="57577"/>
    <lineage>
        <taxon>Eukaryota</taxon>
        <taxon>Viridiplantae</taxon>
        <taxon>Streptophyta</taxon>
        <taxon>Embryophyta</taxon>
        <taxon>Tracheophyta</taxon>
        <taxon>Spermatophyta</taxon>
        <taxon>Magnoliopsida</taxon>
        <taxon>eudicotyledons</taxon>
        <taxon>Gunneridae</taxon>
        <taxon>Pentapetalae</taxon>
        <taxon>rosids</taxon>
        <taxon>fabids</taxon>
        <taxon>Fabales</taxon>
        <taxon>Fabaceae</taxon>
        <taxon>Papilionoideae</taxon>
        <taxon>50 kb inversion clade</taxon>
        <taxon>NPAAA clade</taxon>
        <taxon>Hologalegina</taxon>
        <taxon>IRL clade</taxon>
        <taxon>Trifolieae</taxon>
        <taxon>Trifolium</taxon>
    </lineage>
</organism>
<dbReference type="GO" id="GO:0006508">
    <property type="term" value="P:proteolysis"/>
    <property type="evidence" value="ECO:0007669"/>
    <property type="project" value="UniProtKB-KW"/>
</dbReference>
<dbReference type="AlphaFoldDB" id="A0A2K3P9W0"/>
<dbReference type="InterPro" id="IPR050452">
    <property type="entry name" value="Metacaspase"/>
</dbReference>
<comment type="caution">
    <text evidence="2">The sequence shown here is derived from an EMBL/GenBank/DDBJ whole genome shotgun (WGS) entry which is preliminary data.</text>
</comment>
<name>A0A2K3P9W0_TRIPR</name>
<evidence type="ECO:0000256" key="1">
    <source>
        <dbReference type="ARBA" id="ARBA00009005"/>
    </source>
</evidence>
<keyword evidence="2" id="KW-0378">Hydrolase</keyword>
<dbReference type="GO" id="GO:0004197">
    <property type="term" value="F:cysteine-type endopeptidase activity"/>
    <property type="evidence" value="ECO:0007669"/>
    <property type="project" value="TreeGrafter"/>
</dbReference>
<dbReference type="Proteomes" id="UP000236291">
    <property type="component" value="Unassembled WGS sequence"/>
</dbReference>
<sequence>MVELDSLFKQKRKVVDDYRKKALIVAFTYKHNELKSTRIGWASVDSASRFSEFLVNEHRFPWENVQMLTDVGVDRTGTQTADEILDPLCSMIKEAKAEDILLFVFCGHGGRVQEYTYNNSFGWMKCLVAGIRPDGKKTVITGVVNSSDIARFHSTCCRA</sequence>
<keyword evidence="2" id="KW-0645">Protease</keyword>
<gene>
    <name evidence="2" type="ORF">L195_g008678</name>
</gene>